<dbReference type="Gene3D" id="3.10.180.10">
    <property type="entry name" value="2,3-Dihydroxybiphenyl 1,2-Dioxygenase, domain 1"/>
    <property type="match status" value="1"/>
</dbReference>
<dbReference type="InterPro" id="IPR037523">
    <property type="entry name" value="VOC_core"/>
</dbReference>
<keyword evidence="4" id="KW-1185">Reference proteome</keyword>
<gene>
    <name evidence="3" type="ORF">P4S50_16230</name>
</gene>
<reference evidence="3 4" key="1">
    <citation type="submission" date="2023-03" db="EMBL/GenBank/DDBJ databases">
        <title>Complete genome sequence of Tepidibacter sp. SWIR-1, isolated from a deep-sea hydrothermal vent.</title>
        <authorList>
            <person name="Li X."/>
        </authorList>
    </citation>
    <scope>NUCLEOTIDE SEQUENCE [LARGE SCALE GENOMIC DNA]</scope>
    <source>
        <strain evidence="3 4">SWIR-1</strain>
    </source>
</reference>
<dbReference type="SUPFAM" id="SSF54593">
    <property type="entry name" value="Glyoxalase/Bleomycin resistance protein/Dihydroxybiphenyl dioxygenase"/>
    <property type="match status" value="1"/>
</dbReference>
<dbReference type="InterPro" id="IPR004360">
    <property type="entry name" value="Glyas_Fos-R_dOase_dom"/>
</dbReference>
<feature type="domain" description="VOC" evidence="2">
    <location>
        <begin position="3"/>
        <end position="120"/>
    </location>
</feature>
<dbReference type="Pfam" id="PF00903">
    <property type="entry name" value="Glyoxalase"/>
    <property type="match status" value="1"/>
</dbReference>
<dbReference type="PROSITE" id="PS51819">
    <property type="entry name" value="VOC"/>
    <property type="match status" value="1"/>
</dbReference>
<dbReference type="RefSeq" id="WP_277731874.1">
    <property type="nucleotide sequence ID" value="NZ_CP120733.1"/>
</dbReference>
<dbReference type="Proteomes" id="UP001222800">
    <property type="component" value="Chromosome"/>
</dbReference>
<dbReference type="PANTHER" id="PTHR43048">
    <property type="entry name" value="METHYLMALONYL-COA EPIMERASE"/>
    <property type="match status" value="1"/>
</dbReference>
<evidence type="ECO:0000256" key="1">
    <source>
        <dbReference type="ARBA" id="ARBA00022723"/>
    </source>
</evidence>
<organism evidence="3 4">
    <name type="scientific">Tepidibacter hydrothermalis</name>
    <dbReference type="NCBI Taxonomy" id="3036126"/>
    <lineage>
        <taxon>Bacteria</taxon>
        <taxon>Bacillati</taxon>
        <taxon>Bacillota</taxon>
        <taxon>Clostridia</taxon>
        <taxon>Peptostreptococcales</taxon>
        <taxon>Peptostreptococcaceae</taxon>
        <taxon>Tepidibacter</taxon>
    </lineage>
</organism>
<proteinExistence type="predicted"/>
<protein>
    <submittedName>
        <fullName evidence="3">VOC family protein</fullName>
    </submittedName>
</protein>
<dbReference type="InterPro" id="IPR051785">
    <property type="entry name" value="MMCE/EMCE_epimerase"/>
</dbReference>
<evidence type="ECO:0000313" key="4">
    <source>
        <dbReference type="Proteomes" id="UP001222800"/>
    </source>
</evidence>
<dbReference type="InterPro" id="IPR029068">
    <property type="entry name" value="Glyas_Bleomycin-R_OHBP_Dase"/>
</dbReference>
<accession>A0ABY8EAH1</accession>
<dbReference type="EMBL" id="CP120733">
    <property type="protein sequence ID" value="WFD09905.1"/>
    <property type="molecule type" value="Genomic_DNA"/>
</dbReference>
<dbReference type="PANTHER" id="PTHR43048:SF3">
    <property type="entry name" value="METHYLMALONYL-COA EPIMERASE, MITOCHONDRIAL"/>
    <property type="match status" value="1"/>
</dbReference>
<name>A0ABY8EAH1_9FIRM</name>
<evidence type="ECO:0000259" key="2">
    <source>
        <dbReference type="PROSITE" id="PS51819"/>
    </source>
</evidence>
<keyword evidence="1" id="KW-0479">Metal-binding</keyword>
<sequence>MYCIDHISIVVSDIEKSTEFYEKVFDCKIIGKMEDERLKFVYLDVSGQTIELLQYIHEEYKRERGVIDHIAFKVDDIEYEIKKMNGLGIKQLLDSYKVVGKKKIMFYEGLDGERIELVENF</sequence>
<evidence type="ECO:0000313" key="3">
    <source>
        <dbReference type="EMBL" id="WFD09905.1"/>
    </source>
</evidence>
<dbReference type="CDD" id="cd06587">
    <property type="entry name" value="VOC"/>
    <property type="match status" value="1"/>
</dbReference>